<feature type="compositionally biased region" description="Basic and acidic residues" evidence="1">
    <location>
        <begin position="15"/>
        <end position="25"/>
    </location>
</feature>
<gene>
    <name evidence="2" type="ordered locus">MTR_3g010785</name>
</gene>
<feature type="region of interest" description="Disordered" evidence="1">
    <location>
        <begin position="1"/>
        <end position="30"/>
    </location>
</feature>
<dbReference type="AlphaFoldDB" id="A0A072V452"/>
<accession>A0A072V452</accession>
<dbReference type="HOGENOM" id="CLU_2593359_0_0_1"/>
<organism evidence="2 4">
    <name type="scientific">Medicago truncatula</name>
    <name type="common">Barrel medic</name>
    <name type="synonym">Medicago tribuloides</name>
    <dbReference type="NCBI Taxonomy" id="3880"/>
    <lineage>
        <taxon>Eukaryota</taxon>
        <taxon>Viridiplantae</taxon>
        <taxon>Streptophyta</taxon>
        <taxon>Embryophyta</taxon>
        <taxon>Tracheophyta</taxon>
        <taxon>Spermatophyta</taxon>
        <taxon>Magnoliopsida</taxon>
        <taxon>eudicotyledons</taxon>
        <taxon>Gunneridae</taxon>
        <taxon>Pentapetalae</taxon>
        <taxon>rosids</taxon>
        <taxon>fabids</taxon>
        <taxon>Fabales</taxon>
        <taxon>Fabaceae</taxon>
        <taxon>Papilionoideae</taxon>
        <taxon>50 kb inversion clade</taxon>
        <taxon>NPAAA clade</taxon>
        <taxon>Hologalegina</taxon>
        <taxon>IRL clade</taxon>
        <taxon>Trifolieae</taxon>
        <taxon>Medicago</taxon>
    </lineage>
</organism>
<keyword evidence="4" id="KW-1185">Reference proteome</keyword>
<proteinExistence type="predicted"/>
<sequence>MHPNVDNDGASNNAKQDKGKEKEEGGENIDMTIEELETKIWKDKMLLKKMKLERIQCDSKTPLEQLKRKTMARAQEGILR</sequence>
<evidence type="ECO:0000256" key="1">
    <source>
        <dbReference type="SAM" id="MobiDB-lite"/>
    </source>
</evidence>
<reference evidence="3" key="3">
    <citation type="submission" date="2015-04" db="UniProtKB">
        <authorList>
            <consortium name="EnsemblPlants"/>
        </authorList>
    </citation>
    <scope>IDENTIFICATION</scope>
    <source>
        <strain evidence="3">cv. Jemalong A17</strain>
    </source>
</reference>
<dbReference type="Proteomes" id="UP000002051">
    <property type="component" value="Chromosome 3"/>
</dbReference>
<evidence type="ECO:0000313" key="3">
    <source>
        <dbReference type="EnsemblPlants" id="KEH32900"/>
    </source>
</evidence>
<dbReference type="InterPro" id="IPR006957">
    <property type="entry name" value="EIN3"/>
</dbReference>
<dbReference type="EMBL" id="CM001219">
    <property type="protein sequence ID" value="KEH32900.1"/>
    <property type="molecule type" value="Genomic_DNA"/>
</dbReference>
<dbReference type="PANTHER" id="PTHR33305:SF11">
    <property type="entry name" value="PROTEIN ETHYLENE INSENSITIVE 3"/>
    <property type="match status" value="1"/>
</dbReference>
<dbReference type="GO" id="GO:0003700">
    <property type="term" value="F:DNA-binding transcription factor activity"/>
    <property type="evidence" value="ECO:0007669"/>
    <property type="project" value="InterPro"/>
</dbReference>
<dbReference type="PANTHER" id="PTHR33305">
    <property type="entry name" value="ETHYLENE INSENSITIVE 3-LIKE 2 PROTEIN"/>
    <property type="match status" value="1"/>
</dbReference>
<evidence type="ECO:0000313" key="2">
    <source>
        <dbReference type="EMBL" id="KEH32900.1"/>
    </source>
</evidence>
<name>A0A072V452_MEDTR</name>
<dbReference type="GO" id="GO:0005634">
    <property type="term" value="C:nucleus"/>
    <property type="evidence" value="ECO:0007669"/>
    <property type="project" value="InterPro"/>
</dbReference>
<dbReference type="EnsemblPlants" id="KEH32900">
    <property type="protein sequence ID" value="KEH32900"/>
    <property type="gene ID" value="MTR_3g010785"/>
</dbReference>
<evidence type="ECO:0000313" key="4">
    <source>
        <dbReference type="Proteomes" id="UP000002051"/>
    </source>
</evidence>
<protein>
    <submittedName>
        <fullName evidence="2">Ethylene insensitive protein</fullName>
    </submittedName>
</protein>
<reference evidence="2 4" key="1">
    <citation type="journal article" date="2011" name="Nature">
        <title>The Medicago genome provides insight into the evolution of rhizobial symbioses.</title>
        <authorList>
            <person name="Young N.D."/>
            <person name="Debelle F."/>
            <person name="Oldroyd G.E."/>
            <person name="Geurts R."/>
            <person name="Cannon S.B."/>
            <person name="Udvardi M.K."/>
            <person name="Benedito V.A."/>
            <person name="Mayer K.F."/>
            <person name="Gouzy J."/>
            <person name="Schoof H."/>
            <person name="Van de Peer Y."/>
            <person name="Proost S."/>
            <person name="Cook D.R."/>
            <person name="Meyers B.C."/>
            <person name="Spannagl M."/>
            <person name="Cheung F."/>
            <person name="De Mita S."/>
            <person name="Krishnakumar V."/>
            <person name="Gundlach H."/>
            <person name="Zhou S."/>
            <person name="Mudge J."/>
            <person name="Bharti A.K."/>
            <person name="Murray J.D."/>
            <person name="Naoumkina M.A."/>
            <person name="Rosen B."/>
            <person name="Silverstein K.A."/>
            <person name="Tang H."/>
            <person name="Rombauts S."/>
            <person name="Zhao P.X."/>
            <person name="Zhou P."/>
            <person name="Barbe V."/>
            <person name="Bardou P."/>
            <person name="Bechner M."/>
            <person name="Bellec A."/>
            <person name="Berger A."/>
            <person name="Berges H."/>
            <person name="Bidwell S."/>
            <person name="Bisseling T."/>
            <person name="Choisne N."/>
            <person name="Couloux A."/>
            <person name="Denny R."/>
            <person name="Deshpande S."/>
            <person name="Dai X."/>
            <person name="Doyle J.J."/>
            <person name="Dudez A.M."/>
            <person name="Farmer A.D."/>
            <person name="Fouteau S."/>
            <person name="Franken C."/>
            <person name="Gibelin C."/>
            <person name="Gish J."/>
            <person name="Goldstein S."/>
            <person name="Gonzalez A.J."/>
            <person name="Green P.J."/>
            <person name="Hallab A."/>
            <person name="Hartog M."/>
            <person name="Hua A."/>
            <person name="Humphray S.J."/>
            <person name="Jeong D.H."/>
            <person name="Jing Y."/>
            <person name="Jocker A."/>
            <person name="Kenton S.M."/>
            <person name="Kim D.J."/>
            <person name="Klee K."/>
            <person name="Lai H."/>
            <person name="Lang C."/>
            <person name="Lin S."/>
            <person name="Macmil S.L."/>
            <person name="Magdelenat G."/>
            <person name="Matthews L."/>
            <person name="McCorrison J."/>
            <person name="Monaghan E.L."/>
            <person name="Mun J.H."/>
            <person name="Najar F.Z."/>
            <person name="Nicholson C."/>
            <person name="Noirot C."/>
            <person name="O'Bleness M."/>
            <person name="Paule C.R."/>
            <person name="Poulain J."/>
            <person name="Prion F."/>
            <person name="Qin B."/>
            <person name="Qu C."/>
            <person name="Retzel E.F."/>
            <person name="Riddle C."/>
            <person name="Sallet E."/>
            <person name="Samain S."/>
            <person name="Samson N."/>
            <person name="Sanders I."/>
            <person name="Saurat O."/>
            <person name="Scarpelli C."/>
            <person name="Schiex T."/>
            <person name="Segurens B."/>
            <person name="Severin A.J."/>
            <person name="Sherrier D.J."/>
            <person name="Shi R."/>
            <person name="Sims S."/>
            <person name="Singer S.R."/>
            <person name="Sinharoy S."/>
            <person name="Sterck L."/>
            <person name="Viollet A."/>
            <person name="Wang B.B."/>
            <person name="Wang K."/>
            <person name="Wang M."/>
            <person name="Wang X."/>
            <person name="Warfsmann J."/>
            <person name="Weissenbach J."/>
            <person name="White D.D."/>
            <person name="White J.D."/>
            <person name="Wiley G.B."/>
            <person name="Wincker P."/>
            <person name="Xing Y."/>
            <person name="Yang L."/>
            <person name="Yao Z."/>
            <person name="Ying F."/>
            <person name="Zhai J."/>
            <person name="Zhou L."/>
            <person name="Zuber A."/>
            <person name="Denarie J."/>
            <person name="Dixon R.A."/>
            <person name="May G.D."/>
            <person name="Schwartz D.C."/>
            <person name="Rogers J."/>
            <person name="Quetier F."/>
            <person name="Town C.D."/>
            <person name="Roe B.A."/>
        </authorList>
    </citation>
    <scope>NUCLEOTIDE SEQUENCE [LARGE SCALE GENOMIC DNA]</scope>
    <source>
        <strain evidence="2">A17</strain>
        <strain evidence="3 4">cv. Jemalong A17</strain>
    </source>
</reference>
<reference evidence="2 4" key="2">
    <citation type="journal article" date="2014" name="BMC Genomics">
        <title>An improved genome release (version Mt4.0) for the model legume Medicago truncatula.</title>
        <authorList>
            <person name="Tang H."/>
            <person name="Krishnakumar V."/>
            <person name="Bidwell S."/>
            <person name="Rosen B."/>
            <person name="Chan A."/>
            <person name="Zhou S."/>
            <person name="Gentzbittel L."/>
            <person name="Childs K.L."/>
            <person name="Yandell M."/>
            <person name="Gundlach H."/>
            <person name="Mayer K.F."/>
            <person name="Schwartz D.C."/>
            <person name="Town C.D."/>
        </authorList>
    </citation>
    <scope>GENOME REANNOTATION</scope>
    <source>
        <strain evidence="2">A17</strain>
        <strain evidence="3 4">cv. Jemalong A17</strain>
    </source>
</reference>